<reference evidence="1 2" key="1">
    <citation type="submission" date="2016-10" db="EMBL/GenBank/DDBJ databases">
        <authorList>
            <person name="de Groot N.N."/>
        </authorList>
    </citation>
    <scope>NUCLEOTIDE SEQUENCE [LARGE SCALE GENOMIC DNA]</scope>
    <source>
        <strain evidence="1 2">DSM 12271</strain>
    </source>
</reference>
<dbReference type="Proteomes" id="UP000198619">
    <property type="component" value="Unassembled WGS sequence"/>
</dbReference>
<sequence>MKKIKLEYIVEHFQNCIEELYVFVDKENMELEAISKEAMNLARTGKKSEEQWMQDQIKSAINVLKDMKNKRFILLPNEDSIELPNLQEDFCYTLDNEDIKQKLLSNISGFGTFRNILEKENLIENWYEFEDGFYVNMAKKWCENNKIEYEI</sequence>
<organism evidence="1 2">
    <name type="scientific">Clostridium frigidicarnis</name>
    <dbReference type="NCBI Taxonomy" id="84698"/>
    <lineage>
        <taxon>Bacteria</taxon>
        <taxon>Bacillati</taxon>
        <taxon>Bacillota</taxon>
        <taxon>Clostridia</taxon>
        <taxon>Eubacteriales</taxon>
        <taxon>Clostridiaceae</taxon>
        <taxon>Clostridium</taxon>
    </lineage>
</organism>
<protein>
    <submittedName>
        <fullName evidence="1">Uncharacterized protein</fullName>
    </submittedName>
</protein>
<dbReference type="AlphaFoldDB" id="A0A1I0W721"/>
<dbReference type="EMBL" id="FOKI01000004">
    <property type="protein sequence ID" value="SFA84555.1"/>
    <property type="molecule type" value="Genomic_DNA"/>
</dbReference>
<dbReference type="OrthoDB" id="48384at2"/>
<keyword evidence="2" id="KW-1185">Reference proteome</keyword>
<proteinExistence type="predicted"/>
<name>A0A1I0W721_9CLOT</name>
<evidence type="ECO:0000313" key="2">
    <source>
        <dbReference type="Proteomes" id="UP000198619"/>
    </source>
</evidence>
<accession>A0A1I0W721</accession>
<dbReference type="RefSeq" id="WP_090038936.1">
    <property type="nucleotide sequence ID" value="NZ_FOKI01000004.1"/>
</dbReference>
<gene>
    <name evidence="1" type="ORF">SAMN04488528_1004108</name>
</gene>
<evidence type="ECO:0000313" key="1">
    <source>
        <dbReference type="EMBL" id="SFA84555.1"/>
    </source>
</evidence>